<evidence type="ECO:0000313" key="3">
    <source>
        <dbReference type="Proteomes" id="UP000249008"/>
    </source>
</evidence>
<dbReference type="InterPro" id="IPR034660">
    <property type="entry name" value="DinB/YfiT-like"/>
</dbReference>
<proteinExistence type="predicted"/>
<evidence type="ECO:0000313" key="2">
    <source>
        <dbReference type="EMBL" id="SQJ02398.1"/>
    </source>
</evidence>
<dbReference type="Proteomes" id="UP000249008">
    <property type="component" value="Chromosome 1"/>
</dbReference>
<accession>A0AAX2J9K6</accession>
<dbReference type="EMBL" id="LS483487">
    <property type="protein sequence ID" value="SQJ02398.1"/>
    <property type="molecule type" value="Genomic_DNA"/>
</dbReference>
<dbReference type="RefSeq" id="WP_005977524.1">
    <property type="nucleotide sequence ID" value="NZ_CABKNW010000002.1"/>
</dbReference>
<feature type="domain" description="DinB-like" evidence="1">
    <location>
        <begin position="48"/>
        <end position="163"/>
    </location>
</feature>
<gene>
    <name evidence="2" type="ORF">NCTC12112_01343</name>
</gene>
<dbReference type="KEGG" id="ful:C4N20_13870"/>
<dbReference type="Gene3D" id="1.20.120.450">
    <property type="entry name" value="dinb family like domain"/>
    <property type="match status" value="1"/>
</dbReference>
<evidence type="ECO:0000259" key="1">
    <source>
        <dbReference type="Pfam" id="PF12867"/>
    </source>
</evidence>
<dbReference type="InterPro" id="IPR024775">
    <property type="entry name" value="DinB-like"/>
</dbReference>
<protein>
    <recommendedName>
        <fullName evidence="1">DinB-like domain-containing protein</fullName>
    </recommendedName>
</protein>
<organism evidence="2 3">
    <name type="scientific">Fusobacterium ulcerans</name>
    <dbReference type="NCBI Taxonomy" id="861"/>
    <lineage>
        <taxon>Bacteria</taxon>
        <taxon>Fusobacteriati</taxon>
        <taxon>Fusobacteriota</taxon>
        <taxon>Fusobacteriia</taxon>
        <taxon>Fusobacteriales</taxon>
        <taxon>Fusobacteriaceae</taxon>
        <taxon>Fusobacterium</taxon>
    </lineage>
</organism>
<dbReference type="GeneID" id="78455910"/>
<reference evidence="2 3" key="1">
    <citation type="submission" date="2018-06" db="EMBL/GenBank/DDBJ databases">
        <authorList>
            <consortium name="Pathogen Informatics"/>
            <person name="Doyle S."/>
        </authorList>
    </citation>
    <scope>NUCLEOTIDE SEQUENCE [LARGE SCALE GENOMIC DNA]</scope>
    <source>
        <strain evidence="2 3">NCTC12112</strain>
    </source>
</reference>
<name>A0AAX2J9K6_9FUSO</name>
<dbReference type="Pfam" id="PF12867">
    <property type="entry name" value="DinB_2"/>
    <property type="match status" value="1"/>
</dbReference>
<sequence>MSIASDWNIQQKNLKELISKKETFDSAKELYLSMHKYLHFSDIDDTLMNQLWKSLDTKDFSIMPTIKDVTIAWNIWHITRIEDLTINILLNENNQIFNKEWKKKLNVEFTDTGNAMTDDEIMELSRNINIDVLKEYRKAVGNQSQNILSKLVFEDMKRKVESKNIEKILKEGGVTTHPDSIWLLDFWGRKNVAGIILMPGTRHQIGHLNDCINLKEKIDKKKDYYKS</sequence>
<dbReference type="AlphaFoldDB" id="A0AAX2J9K6"/>